<keyword evidence="3" id="KW-0238">DNA-binding</keyword>
<dbReference type="GO" id="GO:0043565">
    <property type="term" value="F:sequence-specific DNA binding"/>
    <property type="evidence" value="ECO:0007669"/>
    <property type="project" value="TreeGrafter"/>
</dbReference>
<evidence type="ECO:0000256" key="3">
    <source>
        <dbReference type="ARBA" id="ARBA00023125"/>
    </source>
</evidence>
<accession>A0A645AL66</accession>
<dbReference type="EMBL" id="VSSQ01014150">
    <property type="protein sequence ID" value="MPM53051.1"/>
    <property type="molecule type" value="Genomic_DNA"/>
</dbReference>
<dbReference type="Pfam" id="PF03466">
    <property type="entry name" value="LysR_substrate"/>
    <property type="match status" value="1"/>
</dbReference>
<dbReference type="SUPFAM" id="SSF46785">
    <property type="entry name" value="Winged helix' DNA-binding domain"/>
    <property type="match status" value="1"/>
</dbReference>
<dbReference type="CDD" id="cd08422">
    <property type="entry name" value="PBP2_CrgA_like"/>
    <property type="match status" value="1"/>
</dbReference>
<reference evidence="6" key="1">
    <citation type="submission" date="2019-08" db="EMBL/GenBank/DDBJ databases">
        <authorList>
            <person name="Kucharzyk K."/>
            <person name="Murdoch R.W."/>
            <person name="Higgins S."/>
            <person name="Loffler F."/>
        </authorList>
    </citation>
    <scope>NUCLEOTIDE SEQUENCE</scope>
</reference>
<gene>
    <name evidence="6" type="primary">dmlR_8</name>
    <name evidence="6" type="ORF">SDC9_99815</name>
</gene>
<dbReference type="Gene3D" id="3.40.190.290">
    <property type="match status" value="1"/>
</dbReference>
<keyword evidence="2" id="KW-0805">Transcription regulation</keyword>
<dbReference type="InterPro" id="IPR036388">
    <property type="entry name" value="WH-like_DNA-bd_sf"/>
</dbReference>
<keyword evidence="4" id="KW-0804">Transcription</keyword>
<comment type="caution">
    <text evidence="6">The sequence shown here is derived from an EMBL/GenBank/DDBJ whole genome shotgun (WGS) entry which is preliminary data.</text>
</comment>
<evidence type="ECO:0000256" key="1">
    <source>
        <dbReference type="ARBA" id="ARBA00009437"/>
    </source>
</evidence>
<dbReference type="PANTHER" id="PTHR30537:SF66">
    <property type="entry name" value="IRON-REGULATED VIRULENCE REGULATORY PROTEIN IRGB"/>
    <property type="match status" value="1"/>
</dbReference>
<dbReference type="SUPFAM" id="SSF53850">
    <property type="entry name" value="Periplasmic binding protein-like II"/>
    <property type="match status" value="1"/>
</dbReference>
<dbReference type="InterPro" id="IPR000847">
    <property type="entry name" value="LysR_HTH_N"/>
</dbReference>
<dbReference type="GO" id="GO:0006351">
    <property type="term" value="P:DNA-templated transcription"/>
    <property type="evidence" value="ECO:0007669"/>
    <property type="project" value="TreeGrafter"/>
</dbReference>
<evidence type="ECO:0000313" key="6">
    <source>
        <dbReference type="EMBL" id="MPM53051.1"/>
    </source>
</evidence>
<evidence type="ECO:0000256" key="2">
    <source>
        <dbReference type="ARBA" id="ARBA00023015"/>
    </source>
</evidence>
<dbReference type="PANTHER" id="PTHR30537">
    <property type="entry name" value="HTH-TYPE TRANSCRIPTIONAL REGULATOR"/>
    <property type="match status" value="1"/>
</dbReference>
<dbReference type="InterPro" id="IPR058163">
    <property type="entry name" value="LysR-type_TF_proteobact-type"/>
</dbReference>
<proteinExistence type="inferred from homology"/>
<dbReference type="FunFam" id="1.10.10.10:FF:000001">
    <property type="entry name" value="LysR family transcriptional regulator"/>
    <property type="match status" value="1"/>
</dbReference>
<dbReference type="Pfam" id="PF00126">
    <property type="entry name" value="HTH_1"/>
    <property type="match status" value="1"/>
</dbReference>
<evidence type="ECO:0000259" key="5">
    <source>
        <dbReference type="PROSITE" id="PS50931"/>
    </source>
</evidence>
<dbReference type="InterPro" id="IPR005119">
    <property type="entry name" value="LysR_subst-bd"/>
</dbReference>
<protein>
    <submittedName>
        <fullName evidence="6">HTH-type transcriptional regulator DmlR</fullName>
    </submittedName>
</protein>
<feature type="domain" description="HTH lysR-type" evidence="5">
    <location>
        <begin position="24"/>
        <end position="81"/>
    </location>
</feature>
<sequence>MHSMEKTNNPSQGVPHLSADTRLPNLNRLAYFAAVVEAGSFTAAADRLGITKAVVSQQVARLEREFRSTLLVRSTRRLHLTDAGEAFYARCARILKEADEAFGELAESASEPSGVLRLTAPFDYGIGVIVPAITAFSQRYPQCKVQASFNDQTLDLASGEVDMAIRVGWLTEQQWQARRIGQFGQRLVAGPQWLRQVGKLKEPQQLAELPIVANTALREPTRWQFARGSETQVVTMTASLLLNATLAVREATLAGAGLSVLPDYVIAPDLARGALIEVLPEWLLPRGDIHAVFPTARYRPAKVRAFVDLLVGQLEQ</sequence>
<dbReference type="Gene3D" id="1.10.10.10">
    <property type="entry name" value="Winged helix-like DNA-binding domain superfamily/Winged helix DNA-binding domain"/>
    <property type="match status" value="1"/>
</dbReference>
<dbReference type="GO" id="GO:0003700">
    <property type="term" value="F:DNA-binding transcription factor activity"/>
    <property type="evidence" value="ECO:0007669"/>
    <property type="project" value="InterPro"/>
</dbReference>
<evidence type="ECO:0000256" key="4">
    <source>
        <dbReference type="ARBA" id="ARBA00023163"/>
    </source>
</evidence>
<dbReference type="AlphaFoldDB" id="A0A645AL66"/>
<dbReference type="PROSITE" id="PS50931">
    <property type="entry name" value="HTH_LYSR"/>
    <property type="match status" value="1"/>
</dbReference>
<comment type="similarity">
    <text evidence="1">Belongs to the LysR transcriptional regulatory family.</text>
</comment>
<organism evidence="6">
    <name type="scientific">bioreactor metagenome</name>
    <dbReference type="NCBI Taxonomy" id="1076179"/>
    <lineage>
        <taxon>unclassified sequences</taxon>
        <taxon>metagenomes</taxon>
        <taxon>ecological metagenomes</taxon>
    </lineage>
</organism>
<dbReference type="InterPro" id="IPR036390">
    <property type="entry name" value="WH_DNA-bd_sf"/>
</dbReference>
<name>A0A645AL66_9ZZZZ</name>